<organism evidence="6 7">
    <name type="scientific">Boseongicola aestuarii</name>
    <dbReference type="NCBI Taxonomy" id="1470561"/>
    <lineage>
        <taxon>Bacteria</taxon>
        <taxon>Pseudomonadati</taxon>
        <taxon>Pseudomonadota</taxon>
        <taxon>Alphaproteobacteria</taxon>
        <taxon>Rhodobacterales</taxon>
        <taxon>Paracoccaceae</taxon>
        <taxon>Boseongicola</taxon>
    </lineage>
</organism>
<dbReference type="InterPro" id="IPR005119">
    <property type="entry name" value="LysR_subst-bd"/>
</dbReference>
<name>A0A238IXE1_9RHOB</name>
<gene>
    <name evidence="6" type="primary">gcvA_1</name>
    <name evidence="6" type="ORF">BOA8489_00622</name>
</gene>
<keyword evidence="2" id="KW-0805">Transcription regulation</keyword>
<dbReference type="AlphaFoldDB" id="A0A238IXE1"/>
<dbReference type="Pfam" id="PF03466">
    <property type="entry name" value="LysR_substrate"/>
    <property type="match status" value="1"/>
</dbReference>
<dbReference type="Proteomes" id="UP000201838">
    <property type="component" value="Unassembled WGS sequence"/>
</dbReference>
<dbReference type="GO" id="GO:0043565">
    <property type="term" value="F:sequence-specific DNA binding"/>
    <property type="evidence" value="ECO:0007669"/>
    <property type="project" value="TreeGrafter"/>
</dbReference>
<evidence type="ECO:0000256" key="3">
    <source>
        <dbReference type="ARBA" id="ARBA00023125"/>
    </source>
</evidence>
<proteinExistence type="inferred from homology"/>
<sequence>MRNLRFAHFKLFFIDGFQCRLQVILTTTLHDGDCRTQTSFLDTYCSKKSQCGMPRLLPPLNALRAFEAAGRLGSFTKAAGELNVSHSAISRHVRGLEARLNVHLFQTQKSGVALTDQGRAYLTEITPAFDRIAEATEVLSIPPKGAVTLTTENTVAQKWLIPRFASLKARHPEIDLKLSVTTEVMDIEAHDFDIGVRYLRTQPVKGYHLLFQSAVRAYAAPGFAPTSNGNLDLEALASGPLIEEATFRLWPDWFKRAGLEEVPDLALPHPLGALLAIQSAVAGLGAVLMDKNLCEPERQSGALVELADFEIPFGGYYLAVNNRAGRRKAVRAVSQWLLDECASH</sequence>
<dbReference type="SUPFAM" id="SSF46785">
    <property type="entry name" value="Winged helix' DNA-binding domain"/>
    <property type="match status" value="1"/>
</dbReference>
<dbReference type="PROSITE" id="PS50931">
    <property type="entry name" value="HTH_LYSR"/>
    <property type="match status" value="1"/>
</dbReference>
<protein>
    <submittedName>
        <fullName evidence="6">Glycine cleavage system transcriptional activator</fullName>
    </submittedName>
</protein>
<dbReference type="GO" id="GO:0006351">
    <property type="term" value="P:DNA-templated transcription"/>
    <property type="evidence" value="ECO:0007669"/>
    <property type="project" value="TreeGrafter"/>
</dbReference>
<accession>A0A238IXE1</accession>
<dbReference type="InterPro" id="IPR058163">
    <property type="entry name" value="LysR-type_TF_proteobact-type"/>
</dbReference>
<reference evidence="6 7" key="1">
    <citation type="submission" date="2017-05" db="EMBL/GenBank/DDBJ databases">
        <authorList>
            <person name="Song R."/>
            <person name="Chenine A.L."/>
            <person name="Ruprecht R.M."/>
        </authorList>
    </citation>
    <scope>NUCLEOTIDE SEQUENCE [LARGE SCALE GENOMIC DNA]</scope>
    <source>
        <strain evidence="6 7">CECT 8489</strain>
    </source>
</reference>
<evidence type="ECO:0000256" key="1">
    <source>
        <dbReference type="ARBA" id="ARBA00009437"/>
    </source>
</evidence>
<dbReference type="Gene3D" id="1.10.10.10">
    <property type="entry name" value="Winged helix-like DNA-binding domain superfamily/Winged helix DNA-binding domain"/>
    <property type="match status" value="1"/>
</dbReference>
<dbReference type="Pfam" id="PF00126">
    <property type="entry name" value="HTH_1"/>
    <property type="match status" value="1"/>
</dbReference>
<keyword evidence="3" id="KW-0238">DNA-binding</keyword>
<dbReference type="InterPro" id="IPR036390">
    <property type="entry name" value="WH_DNA-bd_sf"/>
</dbReference>
<dbReference type="GO" id="GO:0003700">
    <property type="term" value="F:DNA-binding transcription factor activity"/>
    <property type="evidence" value="ECO:0007669"/>
    <property type="project" value="InterPro"/>
</dbReference>
<dbReference type="PANTHER" id="PTHR30537:SF79">
    <property type="entry name" value="TRANSCRIPTIONAL REGULATOR-RELATED"/>
    <property type="match status" value="1"/>
</dbReference>
<dbReference type="InterPro" id="IPR036388">
    <property type="entry name" value="WH-like_DNA-bd_sf"/>
</dbReference>
<dbReference type="EMBL" id="FXXQ01000002">
    <property type="protein sequence ID" value="SMX22525.1"/>
    <property type="molecule type" value="Genomic_DNA"/>
</dbReference>
<evidence type="ECO:0000313" key="7">
    <source>
        <dbReference type="Proteomes" id="UP000201838"/>
    </source>
</evidence>
<dbReference type="Gene3D" id="3.40.190.10">
    <property type="entry name" value="Periplasmic binding protein-like II"/>
    <property type="match status" value="2"/>
</dbReference>
<evidence type="ECO:0000313" key="6">
    <source>
        <dbReference type="EMBL" id="SMX22525.1"/>
    </source>
</evidence>
<dbReference type="SUPFAM" id="SSF53850">
    <property type="entry name" value="Periplasmic binding protein-like II"/>
    <property type="match status" value="1"/>
</dbReference>
<keyword evidence="4" id="KW-0804">Transcription</keyword>
<dbReference type="InterPro" id="IPR000847">
    <property type="entry name" value="LysR_HTH_N"/>
</dbReference>
<evidence type="ECO:0000256" key="2">
    <source>
        <dbReference type="ARBA" id="ARBA00023015"/>
    </source>
</evidence>
<evidence type="ECO:0000259" key="5">
    <source>
        <dbReference type="PROSITE" id="PS50931"/>
    </source>
</evidence>
<dbReference type="PANTHER" id="PTHR30537">
    <property type="entry name" value="HTH-TYPE TRANSCRIPTIONAL REGULATOR"/>
    <property type="match status" value="1"/>
</dbReference>
<feature type="domain" description="HTH lysR-type" evidence="5">
    <location>
        <begin position="58"/>
        <end position="115"/>
    </location>
</feature>
<comment type="similarity">
    <text evidence="1">Belongs to the LysR transcriptional regulatory family.</text>
</comment>
<keyword evidence="7" id="KW-1185">Reference proteome</keyword>
<evidence type="ECO:0000256" key="4">
    <source>
        <dbReference type="ARBA" id="ARBA00023163"/>
    </source>
</evidence>